<dbReference type="EMBL" id="SRID01000002">
    <property type="protein sequence ID" value="TGB19377.1"/>
    <property type="molecule type" value="Genomic_DNA"/>
</dbReference>
<feature type="region of interest" description="Disordered" evidence="1">
    <location>
        <begin position="1"/>
        <end position="21"/>
    </location>
</feature>
<dbReference type="AlphaFoldDB" id="A0A4Z0HGL8"/>
<dbReference type="InterPro" id="IPR023393">
    <property type="entry name" value="START-like_dom_sf"/>
</dbReference>
<dbReference type="OrthoDB" id="3695445at2"/>
<dbReference type="RefSeq" id="WP_135336884.1">
    <property type="nucleotide sequence ID" value="NZ_JBHLTX010000035.1"/>
</dbReference>
<feature type="domain" description="Coenzyme Q-binding protein COQ10 START" evidence="2">
    <location>
        <begin position="127"/>
        <end position="245"/>
    </location>
</feature>
<feature type="compositionally biased region" description="Acidic residues" evidence="1">
    <location>
        <begin position="350"/>
        <end position="372"/>
    </location>
</feature>
<protein>
    <submittedName>
        <fullName evidence="3">SRPBCC family protein</fullName>
    </submittedName>
</protein>
<dbReference type="PANTHER" id="PTHR33824:SF7">
    <property type="entry name" value="POLYKETIDE CYCLASE_DEHYDRASE AND LIPID TRANSPORT SUPERFAMILY PROTEIN"/>
    <property type="match status" value="1"/>
</dbReference>
<sequence>MAEQKSRGLRDRLQDNPGTSRLVEEAEAYLQARLEKGLGDMTHRLEGAAEKLGQGDLGGLAPQGLVSALGKGGQRLASGASPGSAVLGMAKDSLMDKVKGLTGKKGGGGKRSGAGGKSLLMIEDVDVGVPVREAYDQWTQFQHFSRFAKGVVQVEREDDVKSQWHVKIAKSNRSWTGKVTEMVPDERIAWTSEGAKGTTKGVVTFHPLGENLTRVLLVMEYYPHGLVEKTGALWRAQGRRARLDLKRYRSFLTMRGEATGGWGGEIRDGEVVRGPDEEAEEDREPEEDEEAASGEQQDQRADEDEYGEGDEEEEGAEDGEDSYDDEDEEDDAAHDQPEARSRRRGQRDDEPYEDTFEEDAEDAYEDEEPEEEERPRRSRR</sequence>
<dbReference type="InterPro" id="IPR047137">
    <property type="entry name" value="ORF3"/>
</dbReference>
<evidence type="ECO:0000313" key="4">
    <source>
        <dbReference type="Proteomes" id="UP000297948"/>
    </source>
</evidence>
<dbReference type="Proteomes" id="UP000297948">
    <property type="component" value="Unassembled WGS sequence"/>
</dbReference>
<accession>A0A4Z0HGL8</accession>
<dbReference type="PANTHER" id="PTHR33824">
    <property type="entry name" value="POLYKETIDE CYCLASE/DEHYDRASE AND LIPID TRANSPORT SUPERFAMILY PROTEIN"/>
    <property type="match status" value="1"/>
</dbReference>
<dbReference type="Pfam" id="PF03364">
    <property type="entry name" value="Polyketide_cyc"/>
    <property type="match status" value="1"/>
</dbReference>
<reference evidence="3 4" key="1">
    <citation type="submission" date="2019-03" db="EMBL/GenBank/DDBJ databases">
        <authorList>
            <person name="Gonzalez-Pimentel J.L."/>
        </authorList>
    </citation>
    <scope>NUCLEOTIDE SEQUENCE [LARGE SCALE GENOMIC DNA]</scope>
    <source>
        <strain evidence="3 4">JCM 31289</strain>
    </source>
</reference>
<evidence type="ECO:0000256" key="1">
    <source>
        <dbReference type="SAM" id="MobiDB-lite"/>
    </source>
</evidence>
<comment type="caution">
    <text evidence="3">The sequence shown here is derived from an EMBL/GenBank/DDBJ whole genome shotgun (WGS) entry which is preliminary data.</text>
</comment>
<gene>
    <name evidence="3" type="ORF">E4099_00665</name>
</gene>
<organism evidence="3 4">
    <name type="scientific">Streptomyces palmae</name>
    <dbReference type="NCBI Taxonomy" id="1701085"/>
    <lineage>
        <taxon>Bacteria</taxon>
        <taxon>Bacillati</taxon>
        <taxon>Actinomycetota</taxon>
        <taxon>Actinomycetes</taxon>
        <taxon>Kitasatosporales</taxon>
        <taxon>Streptomycetaceae</taxon>
        <taxon>Streptomyces</taxon>
    </lineage>
</organism>
<feature type="region of interest" description="Disordered" evidence="1">
    <location>
        <begin position="257"/>
        <end position="380"/>
    </location>
</feature>
<feature type="compositionally biased region" description="Acidic residues" evidence="1">
    <location>
        <begin position="301"/>
        <end position="332"/>
    </location>
</feature>
<name>A0A4Z0HGL8_9ACTN</name>
<dbReference type="CDD" id="cd07817">
    <property type="entry name" value="SRPBCC_8"/>
    <property type="match status" value="1"/>
</dbReference>
<dbReference type="Gene3D" id="3.30.530.20">
    <property type="match status" value="1"/>
</dbReference>
<feature type="compositionally biased region" description="Basic and acidic residues" evidence="1">
    <location>
        <begin position="1"/>
        <end position="14"/>
    </location>
</feature>
<evidence type="ECO:0000259" key="2">
    <source>
        <dbReference type="Pfam" id="PF03364"/>
    </source>
</evidence>
<proteinExistence type="predicted"/>
<feature type="compositionally biased region" description="Basic and acidic residues" evidence="1">
    <location>
        <begin position="265"/>
        <end position="276"/>
    </location>
</feature>
<keyword evidence="4" id="KW-1185">Reference proteome</keyword>
<dbReference type="SUPFAM" id="SSF55961">
    <property type="entry name" value="Bet v1-like"/>
    <property type="match status" value="1"/>
</dbReference>
<feature type="compositionally biased region" description="Acidic residues" evidence="1">
    <location>
        <begin position="277"/>
        <end position="292"/>
    </location>
</feature>
<evidence type="ECO:0000313" key="3">
    <source>
        <dbReference type="EMBL" id="TGB19377.1"/>
    </source>
</evidence>
<dbReference type="InterPro" id="IPR005031">
    <property type="entry name" value="COQ10_START"/>
</dbReference>